<evidence type="ECO:0000256" key="2">
    <source>
        <dbReference type="ARBA" id="ARBA00010072"/>
    </source>
</evidence>
<comment type="subunit">
    <text evidence="10">The complex is composed of two ATP-binding proteins (GltL), two transmembrane proteins (GltJ and GltK) and a solute-binding protein (GltI).</text>
</comment>
<protein>
    <recommendedName>
        <fullName evidence="11">Glutamate/aspartate import permease protein GltK</fullName>
    </recommendedName>
</protein>
<dbReference type="PANTHER" id="PTHR30614">
    <property type="entry name" value="MEMBRANE COMPONENT OF AMINO ACID ABC TRANSPORTER"/>
    <property type="match status" value="1"/>
</dbReference>
<dbReference type="Proteomes" id="UP000186406">
    <property type="component" value="Unassembled WGS sequence"/>
</dbReference>
<dbReference type="PANTHER" id="PTHR30614:SF0">
    <property type="entry name" value="L-CYSTINE TRANSPORT SYSTEM PERMEASE PROTEIN TCYL"/>
    <property type="match status" value="1"/>
</dbReference>
<dbReference type="InterPro" id="IPR035906">
    <property type="entry name" value="MetI-like_sf"/>
</dbReference>
<feature type="transmembrane region" description="Helical" evidence="12">
    <location>
        <begin position="82"/>
        <end position="99"/>
    </location>
</feature>
<keyword evidence="3 12" id="KW-0813">Transport</keyword>
<dbReference type="AlphaFoldDB" id="A0A1M7ZQ88"/>
<evidence type="ECO:0000256" key="1">
    <source>
        <dbReference type="ARBA" id="ARBA00004429"/>
    </source>
</evidence>
<evidence type="ECO:0000256" key="3">
    <source>
        <dbReference type="ARBA" id="ARBA00022448"/>
    </source>
</evidence>
<keyword evidence="15" id="KW-1185">Reference proteome</keyword>
<feature type="transmembrane region" description="Helical" evidence="12">
    <location>
        <begin position="20"/>
        <end position="44"/>
    </location>
</feature>
<evidence type="ECO:0000256" key="11">
    <source>
        <dbReference type="ARBA" id="ARBA00073645"/>
    </source>
</evidence>
<evidence type="ECO:0000256" key="7">
    <source>
        <dbReference type="ARBA" id="ARBA00022989"/>
    </source>
</evidence>
<dbReference type="InterPro" id="IPR043429">
    <property type="entry name" value="ArtM/GltK/GlnP/TcyL/YhdX-like"/>
</dbReference>
<dbReference type="InterPro" id="IPR010065">
    <property type="entry name" value="AA_ABC_transptr_permease_3TM"/>
</dbReference>
<dbReference type="GO" id="GO:0043190">
    <property type="term" value="C:ATP-binding cassette (ABC) transporter complex"/>
    <property type="evidence" value="ECO:0007669"/>
    <property type="project" value="InterPro"/>
</dbReference>
<dbReference type="Pfam" id="PF00528">
    <property type="entry name" value="BPD_transp_1"/>
    <property type="match status" value="1"/>
</dbReference>
<dbReference type="FunFam" id="1.10.3720.10:FF:000006">
    <property type="entry name" value="Glutamate/aspartate ABC transporter, permease protein GltK"/>
    <property type="match status" value="1"/>
</dbReference>
<feature type="transmembrane region" description="Helical" evidence="12">
    <location>
        <begin position="195"/>
        <end position="215"/>
    </location>
</feature>
<keyword evidence="4" id="KW-1003">Cell membrane</keyword>
<gene>
    <name evidence="14" type="ORF">SAMN02745172_03476</name>
</gene>
<reference evidence="14 15" key="1">
    <citation type="submission" date="2016-12" db="EMBL/GenBank/DDBJ databases">
        <authorList>
            <person name="Song W.-J."/>
            <person name="Kurnit D.M."/>
        </authorList>
    </citation>
    <scope>NUCLEOTIDE SEQUENCE [LARGE SCALE GENOMIC DNA]</scope>
    <source>
        <strain evidence="14 15">DSM 19599</strain>
    </source>
</reference>
<evidence type="ECO:0000313" key="15">
    <source>
        <dbReference type="Proteomes" id="UP000186406"/>
    </source>
</evidence>
<dbReference type="CDD" id="cd06261">
    <property type="entry name" value="TM_PBP2"/>
    <property type="match status" value="1"/>
</dbReference>
<keyword evidence="5 12" id="KW-0812">Transmembrane</keyword>
<dbReference type="PROSITE" id="PS50928">
    <property type="entry name" value="ABC_TM1"/>
    <property type="match status" value="1"/>
</dbReference>
<name>A0A1M7ZQ88_9HYPH</name>
<dbReference type="EMBL" id="FRXO01000008">
    <property type="protein sequence ID" value="SHO66816.1"/>
    <property type="molecule type" value="Genomic_DNA"/>
</dbReference>
<evidence type="ECO:0000256" key="6">
    <source>
        <dbReference type="ARBA" id="ARBA00022970"/>
    </source>
</evidence>
<dbReference type="SUPFAM" id="SSF161098">
    <property type="entry name" value="MetI-like"/>
    <property type="match status" value="1"/>
</dbReference>
<evidence type="ECO:0000256" key="12">
    <source>
        <dbReference type="RuleBase" id="RU363032"/>
    </source>
</evidence>
<comment type="similarity">
    <text evidence="2">Belongs to the binding-protein-dependent transport system permease family. HisMQ subfamily.</text>
</comment>
<dbReference type="InterPro" id="IPR000515">
    <property type="entry name" value="MetI-like"/>
</dbReference>
<dbReference type="Gene3D" id="1.10.3720.10">
    <property type="entry name" value="MetI-like"/>
    <property type="match status" value="1"/>
</dbReference>
<evidence type="ECO:0000259" key="13">
    <source>
        <dbReference type="PROSITE" id="PS50928"/>
    </source>
</evidence>
<evidence type="ECO:0000313" key="14">
    <source>
        <dbReference type="EMBL" id="SHO66816.1"/>
    </source>
</evidence>
<feature type="transmembrane region" description="Helical" evidence="12">
    <location>
        <begin position="154"/>
        <end position="175"/>
    </location>
</feature>
<feature type="domain" description="ABC transmembrane type-1" evidence="13">
    <location>
        <begin position="20"/>
        <end position="208"/>
    </location>
</feature>
<keyword evidence="6" id="KW-0029">Amino-acid transport</keyword>
<dbReference type="NCBIfam" id="TIGR01726">
    <property type="entry name" value="HEQRo_perm_3TM"/>
    <property type="match status" value="1"/>
</dbReference>
<dbReference type="RefSeq" id="WP_244530932.1">
    <property type="nucleotide sequence ID" value="NZ_FRXO01000008.1"/>
</dbReference>
<comment type="subcellular location">
    <subcellularLocation>
        <location evidence="1">Cell inner membrane</location>
        <topology evidence="1">Multi-pass membrane protein</topology>
    </subcellularLocation>
    <subcellularLocation>
        <location evidence="12">Cell membrane</location>
        <topology evidence="12">Multi-pass membrane protein</topology>
    </subcellularLocation>
</comment>
<keyword evidence="7 12" id="KW-1133">Transmembrane helix</keyword>
<feature type="transmembrane region" description="Helical" evidence="12">
    <location>
        <begin position="56"/>
        <end position="76"/>
    </location>
</feature>
<sequence>MMSLDLVFDYIVSPVFFHGAMLTLLITVTSLFFGVLAGLVIALMQETRLRLLQVVTLFYLWLFRGTPVLFQIIFIYNVLPSFGIRLSAFLSAVIALALNEGAYMAEILRSGLDAVKKGQRTAGLALGMSTTQVMRHIVLPQAARIVLPPMGNQMIGMLKTSALVSVIAVEELLLVANQAASATFRYFEALTAAGVYYLALTTIFMVLQALLERWLDPKKRRRREKRPLLDRLMLATERADVR</sequence>
<evidence type="ECO:0000256" key="5">
    <source>
        <dbReference type="ARBA" id="ARBA00022692"/>
    </source>
</evidence>
<accession>A0A1M7ZQ88</accession>
<keyword evidence="8 12" id="KW-0472">Membrane</keyword>
<comment type="function">
    <text evidence="9">Part of the ABC transporter complex GltIJKL involved in glutamate and aspartate uptake. Probably responsible for the translocation of the substrate across the membrane.</text>
</comment>
<dbReference type="STRING" id="1123029.SAMN02745172_03476"/>
<evidence type="ECO:0000256" key="10">
    <source>
        <dbReference type="ARBA" id="ARBA00062718"/>
    </source>
</evidence>
<dbReference type="GO" id="GO:0022857">
    <property type="term" value="F:transmembrane transporter activity"/>
    <property type="evidence" value="ECO:0007669"/>
    <property type="project" value="InterPro"/>
</dbReference>
<proteinExistence type="inferred from homology"/>
<evidence type="ECO:0000256" key="8">
    <source>
        <dbReference type="ARBA" id="ARBA00023136"/>
    </source>
</evidence>
<evidence type="ECO:0000256" key="9">
    <source>
        <dbReference type="ARBA" id="ARBA00060298"/>
    </source>
</evidence>
<evidence type="ECO:0000256" key="4">
    <source>
        <dbReference type="ARBA" id="ARBA00022475"/>
    </source>
</evidence>
<organism evidence="14 15">
    <name type="scientific">Pseudoxanthobacter soli DSM 19599</name>
    <dbReference type="NCBI Taxonomy" id="1123029"/>
    <lineage>
        <taxon>Bacteria</taxon>
        <taxon>Pseudomonadati</taxon>
        <taxon>Pseudomonadota</taxon>
        <taxon>Alphaproteobacteria</taxon>
        <taxon>Hyphomicrobiales</taxon>
        <taxon>Segnochrobactraceae</taxon>
        <taxon>Pseudoxanthobacter</taxon>
    </lineage>
</organism>
<dbReference type="GO" id="GO:0006865">
    <property type="term" value="P:amino acid transport"/>
    <property type="evidence" value="ECO:0007669"/>
    <property type="project" value="UniProtKB-KW"/>
</dbReference>